<gene>
    <name evidence="2" type="ORF">QOZ99_003922</name>
</gene>
<feature type="transmembrane region" description="Helical" evidence="1">
    <location>
        <begin position="16"/>
        <end position="37"/>
    </location>
</feature>
<evidence type="ECO:0000313" key="2">
    <source>
        <dbReference type="EMBL" id="MDQ0513006.1"/>
    </source>
</evidence>
<dbReference type="InterPro" id="IPR018723">
    <property type="entry name" value="DUF2254_membrane"/>
</dbReference>
<protein>
    <submittedName>
        <fullName evidence="2">Membrane protein</fullName>
    </submittedName>
</protein>
<feature type="transmembrane region" description="Helical" evidence="1">
    <location>
        <begin position="104"/>
        <end position="127"/>
    </location>
</feature>
<dbReference type="EMBL" id="JAUSVR010000019">
    <property type="protein sequence ID" value="MDQ0513006.1"/>
    <property type="molecule type" value="Genomic_DNA"/>
</dbReference>
<keyword evidence="3" id="KW-1185">Reference proteome</keyword>
<keyword evidence="1" id="KW-0472">Membrane</keyword>
<dbReference type="Pfam" id="PF10011">
    <property type="entry name" value="DUF2254"/>
    <property type="match status" value="1"/>
</dbReference>
<dbReference type="RefSeq" id="WP_306891650.1">
    <property type="nucleotide sequence ID" value="NZ_JAUSVR010000019.1"/>
</dbReference>
<feature type="transmembrane region" description="Helical" evidence="1">
    <location>
        <begin position="133"/>
        <end position="154"/>
    </location>
</feature>
<comment type="caution">
    <text evidence="2">The sequence shown here is derived from an EMBL/GenBank/DDBJ whole genome shotgun (WGS) entry which is preliminary data.</text>
</comment>
<evidence type="ECO:0000313" key="3">
    <source>
        <dbReference type="Proteomes" id="UP001235094"/>
    </source>
</evidence>
<evidence type="ECO:0000256" key="1">
    <source>
        <dbReference type="SAM" id="Phobius"/>
    </source>
</evidence>
<proteinExistence type="predicted"/>
<keyword evidence="1" id="KW-0812">Transmembrane</keyword>
<dbReference type="Proteomes" id="UP001235094">
    <property type="component" value="Unassembled WGS sequence"/>
</dbReference>
<reference evidence="2 3" key="1">
    <citation type="submission" date="2023-07" db="EMBL/GenBank/DDBJ databases">
        <title>Genomic Encyclopedia of Type Strains, Phase IV (KMG-IV): sequencing the most valuable type-strain genomes for metagenomic binning, comparative biology and taxonomic classification.</title>
        <authorList>
            <person name="Goeker M."/>
        </authorList>
    </citation>
    <scope>NUCLEOTIDE SEQUENCE [LARGE SCALE GENOMIC DNA]</scope>
    <source>
        <strain evidence="2 3">DSM 15561</strain>
    </source>
</reference>
<name>A0ABU0LWB0_9HYPH</name>
<organism evidence="2 3">
    <name type="scientific">Ancylobacter amanitiformis</name>
    <dbReference type="NCBI Taxonomy" id="217069"/>
    <lineage>
        <taxon>Bacteria</taxon>
        <taxon>Pseudomonadati</taxon>
        <taxon>Pseudomonadota</taxon>
        <taxon>Alphaproteobacteria</taxon>
        <taxon>Hyphomicrobiales</taxon>
        <taxon>Xanthobacteraceae</taxon>
        <taxon>Ancylobacter</taxon>
    </lineage>
</organism>
<sequence length="419" mass="45715">MISGWVWAFRQFSRRIWVRASLFSVAAIVTALVAVVVTPYIPAGLPTKIGSDAVDNILGIIASSMLAVTTFSLSTMISAYSAATSNVTPRATRLIMEDTTTQTVLSTFVGSFLFSLVGIIALSTGLYGDRGRVVLFAVTILVIIAIVVTLLRWIDHLSRLGRVTETTERVEAAAASAMRFRLQNPYLGGRPLPERAAIPPTARPIFASDIGYVQHIDTRALSTIAEEGSGRIYVLDIPGAFVDPTRPIALADRLGVDDQDARIRGCFTIAGVRSFDQDPRFGAVVLTEIASRALSPGINDPGTAIDVIGRAVRLLAIWREPLEAEIEYPRLFVAPVKVDDLFDDLFTPIARDGAATVEIGIRLQKAFRTLSRFSRDGYAENARRHSREALKRAEVALAIDADRRRLRELAHDIGIEEGQ</sequence>
<feature type="transmembrane region" description="Helical" evidence="1">
    <location>
        <begin position="57"/>
        <end position="83"/>
    </location>
</feature>
<accession>A0ABU0LWB0</accession>
<keyword evidence="1" id="KW-1133">Transmembrane helix</keyword>